<accession>A8SE87</accession>
<proteinExistence type="predicted"/>
<reference evidence="1 2" key="2">
    <citation type="submission" date="2007-09" db="EMBL/GenBank/DDBJ databases">
        <authorList>
            <person name="Fulton L."/>
            <person name="Clifton S."/>
            <person name="Fulton B."/>
            <person name="Xu J."/>
            <person name="Minx P."/>
            <person name="Pepin K.H."/>
            <person name="Johnson M."/>
            <person name="Thiruvilangam P."/>
            <person name="Bhonagiri V."/>
            <person name="Nash W.E."/>
            <person name="Mardis E.R."/>
            <person name="Wilson R.K."/>
        </authorList>
    </citation>
    <scope>NUCLEOTIDE SEQUENCE [LARGE SCALE GENOMIC DNA]</scope>
    <source>
        <strain evidence="1 2">M21/2</strain>
    </source>
</reference>
<gene>
    <name evidence="1" type="ORF">FAEPRAM212_02460</name>
</gene>
<evidence type="ECO:0000313" key="1">
    <source>
        <dbReference type="EMBL" id="EDP21132.1"/>
    </source>
</evidence>
<sequence length="36" mass="4184">MYRPHPEKNCGQNFTDSYVYYIIGVTAFQGATRAKR</sequence>
<dbReference type="EMBL" id="ABED02000028">
    <property type="protein sequence ID" value="EDP21132.1"/>
    <property type="molecule type" value="Genomic_DNA"/>
</dbReference>
<comment type="caution">
    <text evidence="1">The sequence shown here is derived from an EMBL/GenBank/DDBJ whole genome shotgun (WGS) entry which is preliminary data.</text>
</comment>
<dbReference type="Proteomes" id="UP000005945">
    <property type="component" value="Unassembled WGS sequence"/>
</dbReference>
<dbReference type="HOGENOM" id="CLU_3356302_0_0_9"/>
<name>A8SE87_9FIRM</name>
<organism evidence="1 2">
    <name type="scientific">Faecalibacterium prausnitzii M21/2</name>
    <dbReference type="NCBI Taxonomy" id="411485"/>
    <lineage>
        <taxon>Bacteria</taxon>
        <taxon>Bacillati</taxon>
        <taxon>Bacillota</taxon>
        <taxon>Clostridia</taxon>
        <taxon>Eubacteriales</taxon>
        <taxon>Oscillospiraceae</taxon>
        <taxon>Faecalibacterium</taxon>
    </lineage>
</organism>
<protein>
    <submittedName>
        <fullName evidence="1">Uncharacterized protein</fullName>
    </submittedName>
</protein>
<reference evidence="1 2" key="1">
    <citation type="submission" date="2007-09" db="EMBL/GenBank/DDBJ databases">
        <title>Draft genome sequence of Faecalibacterium prausnitzii M21/2.</title>
        <authorList>
            <person name="Sudarsanam P."/>
            <person name="Ley R."/>
            <person name="Guruge J."/>
            <person name="Turnbaugh P.J."/>
            <person name="Mahowald M."/>
            <person name="Liep D."/>
            <person name="Gordon J."/>
        </authorList>
    </citation>
    <scope>NUCLEOTIDE SEQUENCE [LARGE SCALE GENOMIC DNA]</scope>
    <source>
        <strain evidence="1 2">M21/2</strain>
    </source>
</reference>
<evidence type="ECO:0000313" key="2">
    <source>
        <dbReference type="Proteomes" id="UP000005945"/>
    </source>
</evidence>
<dbReference type="AlphaFoldDB" id="A8SE87"/>